<dbReference type="Proteomes" id="UP000183371">
    <property type="component" value="Unassembled WGS sequence"/>
</dbReference>
<keyword evidence="2" id="KW-1185">Reference proteome</keyword>
<gene>
    <name evidence="1" type="ORF">SAMN05444141_106128</name>
</gene>
<dbReference type="AlphaFoldDB" id="A0A1I7CLX4"/>
<evidence type="ECO:0000313" key="1">
    <source>
        <dbReference type="EMBL" id="SFU00384.1"/>
    </source>
</evidence>
<protein>
    <submittedName>
        <fullName evidence="1">Uncharacterized protein</fullName>
    </submittedName>
</protein>
<dbReference type="EMBL" id="FPBD01000006">
    <property type="protein sequence ID" value="SFU00384.1"/>
    <property type="molecule type" value="Genomic_DNA"/>
</dbReference>
<evidence type="ECO:0000313" key="2">
    <source>
        <dbReference type="Proteomes" id="UP000183371"/>
    </source>
</evidence>
<proteinExistence type="predicted"/>
<name>A0A1I7CLX4_9HYPH</name>
<accession>A0A1I7CLX4</accession>
<reference evidence="2" key="1">
    <citation type="submission" date="2016-10" db="EMBL/GenBank/DDBJ databases">
        <authorList>
            <person name="Varghese N."/>
            <person name="Submissions S."/>
        </authorList>
    </citation>
    <scope>NUCLEOTIDE SEQUENCE [LARGE SCALE GENOMIC DNA]</scope>
    <source>
        <strain evidence="2">DSM 17465</strain>
    </source>
</reference>
<sequence>MRWSYYLELCTNRHCLPRHCFSTYRQADTILLPEGLGRELLTALMEECAEMQQQVSKISRFGVKVTELDQQRLK</sequence>
<organism evidence="1 2">
    <name type="scientific">Pseudovibrio denitrificans</name>
    <dbReference type="NCBI Taxonomy" id="258256"/>
    <lineage>
        <taxon>Bacteria</taxon>
        <taxon>Pseudomonadati</taxon>
        <taxon>Pseudomonadota</taxon>
        <taxon>Alphaproteobacteria</taxon>
        <taxon>Hyphomicrobiales</taxon>
        <taxon>Stappiaceae</taxon>
        <taxon>Pseudovibrio</taxon>
    </lineage>
</organism>